<evidence type="ECO:0000313" key="3">
    <source>
        <dbReference type="Proteomes" id="UP000824782"/>
    </source>
</evidence>
<gene>
    <name evidence="2" type="ORF">GDO81_024904</name>
</gene>
<organism evidence="2 3">
    <name type="scientific">Engystomops pustulosus</name>
    <name type="common">Tungara frog</name>
    <name type="synonym">Physalaemus pustulosus</name>
    <dbReference type="NCBI Taxonomy" id="76066"/>
    <lineage>
        <taxon>Eukaryota</taxon>
        <taxon>Metazoa</taxon>
        <taxon>Chordata</taxon>
        <taxon>Craniata</taxon>
        <taxon>Vertebrata</taxon>
        <taxon>Euteleostomi</taxon>
        <taxon>Amphibia</taxon>
        <taxon>Batrachia</taxon>
        <taxon>Anura</taxon>
        <taxon>Neobatrachia</taxon>
        <taxon>Hyloidea</taxon>
        <taxon>Leptodactylidae</taxon>
        <taxon>Leiuperinae</taxon>
        <taxon>Engystomops</taxon>
    </lineage>
</organism>
<keyword evidence="3" id="KW-1185">Reference proteome</keyword>
<feature type="transmembrane region" description="Helical" evidence="1">
    <location>
        <begin position="20"/>
        <end position="41"/>
    </location>
</feature>
<reference evidence="2" key="1">
    <citation type="thesis" date="2020" institute="ProQuest LLC" country="789 East Eisenhower Parkway, Ann Arbor, MI, USA">
        <title>Comparative Genomics and Chromosome Evolution.</title>
        <authorList>
            <person name="Mudd A.B."/>
        </authorList>
    </citation>
    <scope>NUCLEOTIDE SEQUENCE</scope>
    <source>
        <strain evidence="2">237g6f4</strain>
        <tissue evidence="2">Blood</tissue>
    </source>
</reference>
<dbReference type="AlphaFoldDB" id="A0AAV6YQT3"/>
<dbReference type="EMBL" id="WNYA01032526">
    <property type="protein sequence ID" value="KAG8537210.1"/>
    <property type="molecule type" value="Genomic_DNA"/>
</dbReference>
<protein>
    <submittedName>
        <fullName evidence="2">Uncharacterized protein</fullName>
    </submittedName>
</protein>
<sequence>MADEAINVFQVLVPVSTSPGLPLCHISAFLCINGCYYVYLLRARIRKSPEKRSQERGKKQLKSLPNVVGCVMQKWQRIIKRVYVQTA</sequence>
<evidence type="ECO:0000256" key="1">
    <source>
        <dbReference type="SAM" id="Phobius"/>
    </source>
</evidence>
<proteinExistence type="predicted"/>
<keyword evidence="1" id="KW-0812">Transmembrane</keyword>
<evidence type="ECO:0000313" key="2">
    <source>
        <dbReference type="EMBL" id="KAG8537210.1"/>
    </source>
</evidence>
<keyword evidence="1" id="KW-0472">Membrane</keyword>
<dbReference type="Proteomes" id="UP000824782">
    <property type="component" value="Unassembled WGS sequence"/>
</dbReference>
<keyword evidence="1" id="KW-1133">Transmembrane helix</keyword>
<comment type="caution">
    <text evidence="2">The sequence shown here is derived from an EMBL/GenBank/DDBJ whole genome shotgun (WGS) entry which is preliminary data.</text>
</comment>
<accession>A0AAV6YQT3</accession>
<name>A0AAV6YQT3_ENGPU</name>